<dbReference type="PANTHER" id="PTHR33743:SF19">
    <property type="entry name" value="PROTEIN GOLVEN 6"/>
    <property type="match status" value="1"/>
</dbReference>
<comment type="caution">
    <text evidence="3">The sequence shown here is derived from an EMBL/GenBank/DDBJ whole genome shotgun (WGS) entry which is preliminary data.</text>
</comment>
<gene>
    <name evidence="3" type="ORF">K7X08_011550</name>
</gene>
<dbReference type="AlphaFoldDB" id="A0A9Q1MNN6"/>
<dbReference type="Proteomes" id="UP001152561">
    <property type="component" value="Unassembled WGS sequence"/>
</dbReference>
<reference evidence="4" key="1">
    <citation type="journal article" date="2023" name="Proc. Natl. Acad. Sci. U.S.A.">
        <title>Genomic and structural basis for evolution of tropane alkaloid biosynthesis.</title>
        <authorList>
            <person name="Wanga Y.-J."/>
            <person name="Taina T."/>
            <person name="Yua J.-Y."/>
            <person name="Lia J."/>
            <person name="Xua B."/>
            <person name="Chenc J."/>
            <person name="D'Auriad J.C."/>
            <person name="Huanga J.-P."/>
            <person name="Huanga S.-X."/>
        </authorList>
    </citation>
    <scope>NUCLEOTIDE SEQUENCE [LARGE SCALE GENOMIC DNA]</scope>
    <source>
        <strain evidence="4">cv. KIB-2019</strain>
    </source>
</reference>
<feature type="compositionally biased region" description="Basic and acidic residues" evidence="1">
    <location>
        <begin position="112"/>
        <end position="124"/>
    </location>
</feature>
<evidence type="ECO:0000313" key="3">
    <source>
        <dbReference type="EMBL" id="KAJ8562259.1"/>
    </source>
</evidence>
<dbReference type="InterPro" id="IPR049306">
    <property type="entry name" value="GLV1-2"/>
</dbReference>
<name>A0A9Q1MNN6_9SOLA</name>
<feature type="chain" id="PRO_5040260713" evidence="2">
    <location>
        <begin position="22"/>
        <end position="144"/>
    </location>
</feature>
<feature type="signal peptide" evidence="2">
    <location>
        <begin position="1"/>
        <end position="21"/>
    </location>
</feature>
<feature type="region of interest" description="Disordered" evidence="1">
    <location>
        <begin position="56"/>
        <end position="144"/>
    </location>
</feature>
<feature type="compositionally biased region" description="Basic and acidic residues" evidence="1">
    <location>
        <begin position="80"/>
        <end position="92"/>
    </location>
</feature>
<accession>A0A9Q1MNN6</accession>
<protein>
    <submittedName>
        <fullName evidence="3">Uncharacterized protein</fullName>
    </submittedName>
</protein>
<sequence length="144" mass="15795">MKQFLLLLVLLLSTLVHEAQARNIPMPKLENALKERSDGGSGEVNILCKDDHCSSGRNRNLMTKTTSTSSPITTTSTKNIKNEGNKAHHDNTILKGQSGTSENFSVNSSPENGHRETSSEHYPDVLDLAGMDYSPAKRKPPIHN</sequence>
<evidence type="ECO:0000313" key="4">
    <source>
        <dbReference type="Proteomes" id="UP001152561"/>
    </source>
</evidence>
<proteinExistence type="predicted"/>
<keyword evidence="4" id="KW-1185">Reference proteome</keyword>
<feature type="compositionally biased region" description="Low complexity" evidence="1">
    <location>
        <begin position="63"/>
        <end position="77"/>
    </location>
</feature>
<dbReference type="EMBL" id="JAJAGQ010000005">
    <property type="protein sequence ID" value="KAJ8562259.1"/>
    <property type="molecule type" value="Genomic_DNA"/>
</dbReference>
<feature type="compositionally biased region" description="Polar residues" evidence="1">
    <location>
        <begin position="94"/>
        <end position="111"/>
    </location>
</feature>
<evidence type="ECO:0000256" key="2">
    <source>
        <dbReference type="SAM" id="SignalP"/>
    </source>
</evidence>
<evidence type="ECO:0000256" key="1">
    <source>
        <dbReference type="SAM" id="MobiDB-lite"/>
    </source>
</evidence>
<keyword evidence="2" id="KW-0732">Signal</keyword>
<organism evidence="3 4">
    <name type="scientific">Anisodus acutangulus</name>
    <dbReference type="NCBI Taxonomy" id="402998"/>
    <lineage>
        <taxon>Eukaryota</taxon>
        <taxon>Viridiplantae</taxon>
        <taxon>Streptophyta</taxon>
        <taxon>Embryophyta</taxon>
        <taxon>Tracheophyta</taxon>
        <taxon>Spermatophyta</taxon>
        <taxon>Magnoliopsida</taxon>
        <taxon>eudicotyledons</taxon>
        <taxon>Gunneridae</taxon>
        <taxon>Pentapetalae</taxon>
        <taxon>asterids</taxon>
        <taxon>lamiids</taxon>
        <taxon>Solanales</taxon>
        <taxon>Solanaceae</taxon>
        <taxon>Solanoideae</taxon>
        <taxon>Hyoscyameae</taxon>
        <taxon>Anisodus</taxon>
    </lineage>
</organism>
<dbReference type="OrthoDB" id="1903945at2759"/>
<dbReference type="PANTHER" id="PTHR33743">
    <property type="entry name" value="PROTEIN GOLVEN 6-RELATED"/>
    <property type="match status" value="1"/>
</dbReference>
<dbReference type="Pfam" id="PF21529">
    <property type="entry name" value="GLV1-2"/>
    <property type="match status" value="1"/>
</dbReference>